<protein>
    <recommendedName>
        <fullName evidence="4">Tyr recombinase domain-containing protein</fullName>
    </recommendedName>
</protein>
<dbReference type="EMBL" id="LGHJ01000009">
    <property type="protein sequence ID" value="KPL77576.1"/>
    <property type="molecule type" value="Genomic_DNA"/>
</dbReference>
<dbReference type="GO" id="GO:0003677">
    <property type="term" value="F:DNA binding"/>
    <property type="evidence" value="ECO:0007669"/>
    <property type="project" value="UniProtKB-KW"/>
</dbReference>
<dbReference type="Pfam" id="PF00589">
    <property type="entry name" value="Phage_integrase"/>
    <property type="match status" value="1"/>
</dbReference>
<comment type="similarity">
    <text evidence="1">Belongs to the 'phage' integrase family.</text>
</comment>
<dbReference type="GO" id="GO:0015074">
    <property type="term" value="P:DNA integration"/>
    <property type="evidence" value="ECO:0007669"/>
    <property type="project" value="InterPro"/>
</dbReference>
<dbReference type="PANTHER" id="PTHR30349:SF41">
    <property type="entry name" value="INTEGRASE_RECOMBINASE PROTEIN MJ0367-RELATED"/>
    <property type="match status" value="1"/>
</dbReference>
<dbReference type="RefSeq" id="WP_061913656.1">
    <property type="nucleotide sequence ID" value="NZ_DF967971.1"/>
</dbReference>
<dbReference type="GO" id="GO:0006310">
    <property type="term" value="P:DNA recombination"/>
    <property type="evidence" value="ECO:0007669"/>
    <property type="project" value="UniProtKB-KW"/>
</dbReference>
<dbReference type="PROSITE" id="PS51898">
    <property type="entry name" value="TYR_RECOMBINASE"/>
    <property type="match status" value="1"/>
</dbReference>
<dbReference type="InterPro" id="IPR002104">
    <property type="entry name" value="Integrase_catalytic"/>
</dbReference>
<feature type="domain" description="Tyr recombinase" evidence="4">
    <location>
        <begin position="1"/>
        <end position="168"/>
    </location>
</feature>
<evidence type="ECO:0000313" key="6">
    <source>
        <dbReference type="Proteomes" id="UP000050514"/>
    </source>
</evidence>
<gene>
    <name evidence="5" type="ORF">AC812_03305</name>
</gene>
<dbReference type="Proteomes" id="UP000050514">
    <property type="component" value="Unassembled WGS sequence"/>
</dbReference>
<keyword evidence="2" id="KW-0238">DNA-binding</keyword>
<dbReference type="Gene3D" id="1.10.443.10">
    <property type="entry name" value="Intergrase catalytic core"/>
    <property type="match status" value="1"/>
</dbReference>
<evidence type="ECO:0000256" key="2">
    <source>
        <dbReference type="ARBA" id="ARBA00023125"/>
    </source>
</evidence>
<dbReference type="AlphaFoldDB" id="A0A0P6X3P8"/>
<keyword evidence="6" id="KW-1185">Reference proteome</keyword>
<evidence type="ECO:0000256" key="1">
    <source>
        <dbReference type="ARBA" id="ARBA00008857"/>
    </source>
</evidence>
<accession>A0A0P6X3P8</accession>
<proteinExistence type="inferred from homology"/>
<dbReference type="STRING" id="360411.AC812_03305"/>
<sequence length="175" mass="19866">MNSSQITQLLEVCDVQEKTIVLLIVDSGSRRQEVCNLKIGDVQIENGMIRVVLSKGNKDRIVFIGQATINAILDYLPDFNYRDKESPLFKTKNGKPFNGDRMQKMFLRLSKQSGIKVTPHMLRRSFATLSLKFGMDMVSLQMLMGHASIETTRRYIQLLSDDLQNAQKMQAPLIG</sequence>
<evidence type="ECO:0000256" key="3">
    <source>
        <dbReference type="ARBA" id="ARBA00023172"/>
    </source>
</evidence>
<dbReference type="InterPro" id="IPR013762">
    <property type="entry name" value="Integrase-like_cat_sf"/>
</dbReference>
<comment type="caution">
    <text evidence="5">The sequence shown here is derived from an EMBL/GenBank/DDBJ whole genome shotgun (WGS) entry which is preliminary data.</text>
</comment>
<organism evidence="5 6">
    <name type="scientific">Bellilinea caldifistulae</name>
    <dbReference type="NCBI Taxonomy" id="360411"/>
    <lineage>
        <taxon>Bacteria</taxon>
        <taxon>Bacillati</taxon>
        <taxon>Chloroflexota</taxon>
        <taxon>Anaerolineae</taxon>
        <taxon>Anaerolineales</taxon>
        <taxon>Anaerolineaceae</taxon>
        <taxon>Bellilinea</taxon>
    </lineage>
</organism>
<dbReference type="SUPFAM" id="SSF56349">
    <property type="entry name" value="DNA breaking-rejoining enzymes"/>
    <property type="match status" value="1"/>
</dbReference>
<dbReference type="InterPro" id="IPR050090">
    <property type="entry name" value="Tyrosine_recombinase_XerCD"/>
</dbReference>
<evidence type="ECO:0000259" key="4">
    <source>
        <dbReference type="PROSITE" id="PS51898"/>
    </source>
</evidence>
<keyword evidence="3" id="KW-0233">DNA recombination</keyword>
<name>A0A0P6X3P8_9CHLR</name>
<reference evidence="5 6" key="1">
    <citation type="submission" date="2015-07" db="EMBL/GenBank/DDBJ databases">
        <title>Draft genome of Bellilinea caldifistulae DSM 17877.</title>
        <authorList>
            <person name="Hemp J."/>
            <person name="Ward L.M."/>
            <person name="Pace L.A."/>
            <person name="Fischer W.W."/>
        </authorList>
    </citation>
    <scope>NUCLEOTIDE SEQUENCE [LARGE SCALE GENOMIC DNA]</scope>
    <source>
        <strain evidence="5 6">GOMI-1</strain>
    </source>
</reference>
<evidence type="ECO:0000313" key="5">
    <source>
        <dbReference type="EMBL" id="KPL77576.1"/>
    </source>
</evidence>
<dbReference type="PANTHER" id="PTHR30349">
    <property type="entry name" value="PHAGE INTEGRASE-RELATED"/>
    <property type="match status" value="1"/>
</dbReference>
<dbReference type="InterPro" id="IPR011010">
    <property type="entry name" value="DNA_brk_join_enz"/>
</dbReference>
<dbReference type="OrthoDB" id="9785687at2"/>